<evidence type="ECO:0000313" key="7">
    <source>
        <dbReference type="Proteomes" id="UP001620262"/>
    </source>
</evidence>
<dbReference type="InterPro" id="IPR000847">
    <property type="entry name" value="LysR_HTH_N"/>
</dbReference>
<evidence type="ECO:0000256" key="2">
    <source>
        <dbReference type="ARBA" id="ARBA00023015"/>
    </source>
</evidence>
<dbReference type="RefSeq" id="WP_149982204.1">
    <property type="nucleotide sequence ID" value="NZ_CABVLM010000009.1"/>
</dbReference>
<dbReference type="Pfam" id="PF00126">
    <property type="entry name" value="HTH_1"/>
    <property type="match status" value="1"/>
</dbReference>
<protein>
    <submittedName>
        <fullName evidence="6">LysR substrate-binding domain-containing protein</fullName>
    </submittedName>
</protein>
<name>A0ABW8KT94_9GAMM</name>
<dbReference type="InterPro" id="IPR036390">
    <property type="entry name" value="WH_DNA-bd_sf"/>
</dbReference>
<sequence length="290" mass="32870">MWHGLDEFLHVVEHGSFTKAAKVMEVSTSHISRQVQQLENRLGSLLFQRTTRKISLTDAGREYAVKLKAIKQELIDANNQLQGEQRKPKGIIRISGAGEFVACHVAPKIVEFVKRYPEVEVDMDFNNRNVDLVEEGFDLAIRFGRMQDSNLIARPLSPRIMTLVASPEYLAHHPTPTTPQQLTAHNCLIAMGKRWRFNFAGDIKEVKVAGNWRSNHPRALLSATLAGLGIAHLATDIVDKYIENGQLITLLDEFQVTDNASWLVYPRKDLMPYRVRLLIEHLLTSFNHAS</sequence>
<dbReference type="SUPFAM" id="SSF53850">
    <property type="entry name" value="Periplasmic binding protein-like II"/>
    <property type="match status" value="1"/>
</dbReference>
<dbReference type="InterPro" id="IPR005119">
    <property type="entry name" value="LysR_subst-bd"/>
</dbReference>
<gene>
    <name evidence="6" type="ORF">ACI2JU_03480</name>
</gene>
<dbReference type="SUPFAM" id="SSF46785">
    <property type="entry name" value="Winged helix' DNA-binding domain"/>
    <property type="match status" value="1"/>
</dbReference>
<dbReference type="PROSITE" id="PS50931">
    <property type="entry name" value="HTH_LYSR"/>
    <property type="match status" value="1"/>
</dbReference>
<dbReference type="InterPro" id="IPR036388">
    <property type="entry name" value="WH-like_DNA-bd_sf"/>
</dbReference>
<dbReference type="EMBL" id="JBJDOT010000003">
    <property type="protein sequence ID" value="MFK3862933.1"/>
    <property type="molecule type" value="Genomic_DNA"/>
</dbReference>
<dbReference type="Pfam" id="PF03466">
    <property type="entry name" value="LysR_substrate"/>
    <property type="match status" value="1"/>
</dbReference>
<accession>A0ABW8KT94</accession>
<evidence type="ECO:0000259" key="5">
    <source>
        <dbReference type="PROSITE" id="PS50931"/>
    </source>
</evidence>
<keyword evidence="3" id="KW-0238">DNA-binding</keyword>
<feature type="domain" description="HTH lysR-type" evidence="5">
    <location>
        <begin position="1"/>
        <end position="57"/>
    </location>
</feature>
<dbReference type="PANTHER" id="PTHR30537:SF10">
    <property type="entry name" value="TRANSCRIPTIONAL REGULATOR-RELATED"/>
    <property type="match status" value="1"/>
</dbReference>
<organism evidence="6 7">
    <name type="scientific">Pseudoalteromonas rhizosphaerae</name>
    <dbReference type="NCBI Taxonomy" id="2518973"/>
    <lineage>
        <taxon>Bacteria</taxon>
        <taxon>Pseudomonadati</taxon>
        <taxon>Pseudomonadota</taxon>
        <taxon>Gammaproteobacteria</taxon>
        <taxon>Alteromonadales</taxon>
        <taxon>Pseudoalteromonadaceae</taxon>
        <taxon>Pseudoalteromonas</taxon>
    </lineage>
</organism>
<proteinExistence type="inferred from homology"/>
<reference evidence="6 7" key="1">
    <citation type="submission" date="2024-11" db="EMBL/GenBank/DDBJ databases">
        <title>The Natural Products Discovery Center: Release of the First 8490 Sequenced Strains for Exploring Actinobacteria Biosynthetic Diversity.</title>
        <authorList>
            <person name="Kalkreuter E."/>
            <person name="Kautsar S.A."/>
            <person name="Yang D."/>
            <person name="Bader C.D."/>
            <person name="Teijaro C.N."/>
            <person name="Fluegel L."/>
            <person name="Davis C.M."/>
            <person name="Simpson J.R."/>
            <person name="Lauterbach L."/>
            <person name="Steele A.D."/>
            <person name="Gui C."/>
            <person name="Meng S."/>
            <person name="Li G."/>
            <person name="Viehrig K."/>
            <person name="Ye F."/>
            <person name="Su P."/>
            <person name="Kiefer A.F."/>
            <person name="Nichols A."/>
            <person name="Cepeda A.J."/>
            <person name="Yan W."/>
            <person name="Fan B."/>
            <person name="Jiang Y."/>
            <person name="Adhikari A."/>
            <person name="Zheng C.-J."/>
            <person name="Schuster L."/>
            <person name="Cowan T.M."/>
            <person name="Smanski M.J."/>
            <person name="Chevrette M.G."/>
            <person name="De Carvalho L.P.S."/>
            <person name="Shen B."/>
        </authorList>
    </citation>
    <scope>NUCLEOTIDE SEQUENCE [LARGE SCALE GENOMIC DNA]</scope>
    <source>
        <strain evidence="6 7">NPDC078403</strain>
    </source>
</reference>
<comment type="similarity">
    <text evidence="1">Belongs to the LysR transcriptional regulatory family.</text>
</comment>
<evidence type="ECO:0000313" key="6">
    <source>
        <dbReference type="EMBL" id="MFK3862933.1"/>
    </source>
</evidence>
<dbReference type="Gene3D" id="1.10.10.10">
    <property type="entry name" value="Winged helix-like DNA-binding domain superfamily/Winged helix DNA-binding domain"/>
    <property type="match status" value="1"/>
</dbReference>
<dbReference type="InterPro" id="IPR058163">
    <property type="entry name" value="LysR-type_TF_proteobact-type"/>
</dbReference>
<dbReference type="CDD" id="cd08422">
    <property type="entry name" value="PBP2_CrgA_like"/>
    <property type="match status" value="1"/>
</dbReference>
<comment type="caution">
    <text evidence="6">The sequence shown here is derived from an EMBL/GenBank/DDBJ whole genome shotgun (WGS) entry which is preliminary data.</text>
</comment>
<dbReference type="Proteomes" id="UP001620262">
    <property type="component" value="Unassembled WGS sequence"/>
</dbReference>
<dbReference type="PANTHER" id="PTHR30537">
    <property type="entry name" value="HTH-TYPE TRANSCRIPTIONAL REGULATOR"/>
    <property type="match status" value="1"/>
</dbReference>
<evidence type="ECO:0000256" key="3">
    <source>
        <dbReference type="ARBA" id="ARBA00023125"/>
    </source>
</evidence>
<dbReference type="Gene3D" id="3.40.190.290">
    <property type="match status" value="1"/>
</dbReference>
<keyword evidence="2" id="KW-0805">Transcription regulation</keyword>
<keyword evidence="7" id="KW-1185">Reference proteome</keyword>
<evidence type="ECO:0000256" key="4">
    <source>
        <dbReference type="ARBA" id="ARBA00023163"/>
    </source>
</evidence>
<keyword evidence="4" id="KW-0804">Transcription</keyword>
<evidence type="ECO:0000256" key="1">
    <source>
        <dbReference type="ARBA" id="ARBA00009437"/>
    </source>
</evidence>